<name>A0A8S5QZL5_9VIRU</name>
<accession>A0A8S5QZL5</accession>
<organism evidence="1">
    <name type="scientific">Inoviridae sp. ct1ro12</name>
    <dbReference type="NCBI Taxonomy" id="2826756"/>
    <lineage>
        <taxon>Viruses</taxon>
        <taxon>Monodnaviria</taxon>
        <taxon>Loebvirae</taxon>
        <taxon>Hofneiviricota</taxon>
        <taxon>Faserviricetes</taxon>
        <taxon>Tubulavirales</taxon>
        <taxon>Inoviridae</taxon>
    </lineage>
</organism>
<proteinExistence type="predicted"/>
<reference evidence="1" key="1">
    <citation type="journal article" date="2021" name="Proc. Natl. Acad. Sci. U.S.A.">
        <title>A Catalog of Tens of Thousands of Viruses from Human Metagenomes Reveals Hidden Associations with Chronic Diseases.</title>
        <authorList>
            <person name="Tisza M.J."/>
            <person name="Buck C.B."/>
        </authorList>
    </citation>
    <scope>NUCLEOTIDE SEQUENCE</scope>
    <source>
        <strain evidence="1">Ct1ro12</strain>
    </source>
</reference>
<evidence type="ECO:0000313" key="1">
    <source>
        <dbReference type="EMBL" id="DAE24703.1"/>
    </source>
</evidence>
<dbReference type="EMBL" id="BK015781">
    <property type="protein sequence ID" value="DAE24703.1"/>
    <property type="molecule type" value="Genomic_DNA"/>
</dbReference>
<protein>
    <submittedName>
        <fullName evidence="1">Uncharacterized protein</fullName>
    </submittedName>
</protein>
<sequence>MLRLSTPQPFNTDNAPHCVVRLCLVGFSFYRCD</sequence>